<organism evidence="2 3">
    <name type="scientific">Elysia marginata</name>
    <dbReference type="NCBI Taxonomy" id="1093978"/>
    <lineage>
        <taxon>Eukaryota</taxon>
        <taxon>Metazoa</taxon>
        <taxon>Spiralia</taxon>
        <taxon>Lophotrochozoa</taxon>
        <taxon>Mollusca</taxon>
        <taxon>Gastropoda</taxon>
        <taxon>Heterobranchia</taxon>
        <taxon>Euthyneura</taxon>
        <taxon>Panpulmonata</taxon>
        <taxon>Sacoglossa</taxon>
        <taxon>Placobranchoidea</taxon>
        <taxon>Plakobranchidae</taxon>
        <taxon>Elysia</taxon>
    </lineage>
</organism>
<dbReference type="AlphaFoldDB" id="A0AAV4EVP0"/>
<sequence length="418" mass="46351">MFRNFIDPPSLDRNSLNESQKRSTNNVDSLDQSYNTNGGVGVGGVNSSQFNDSQVYYHHSSDLSSQPNGAHNGGYTTSIFVGSKSDSFQPPQYYSSPQQQQPQQQSYYQQSQLNQNQTQQHYNHASQRQQIPQFQQNGHDHHLPFQPPSNIPHLDGNISDIQGSVGTDIHLVQQRLAGTSLHDTTYVNGNGNTHSSLDFRVNNQPRPASGVVGPSPHYNFPNASYPFTPPAFSHGHSSHPAPTRGHALGSITENGLYENSTEDAFTNHQHQQQMHSQQHHQHQQQVYAQHQQFVPPTRPQQSWGSGWALPPAISNTAAQPAHCAPPFSSDAPPQKRFNVIPPPPPLSEPVFAGRRDVKQPSLVQESQIVSEKGTVRGFKNRVRAGIATFWAQPEDPVSLPFSSVYDFPSLYFSTNRSS</sequence>
<feature type="compositionally biased region" description="Polar residues" evidence="1">
    <location>
        <begin position="121"/>
        <end position="137"/>
    </location>
</feature>
<evidence type="ECO:0000256" key="1">
    <source>
        <dbReference type="SAM" id="MobiDB-lite"/>
    </source>
</evidence>
<keyword evidence="3" id="KW-1185">Reference proteome</keyword>
<feature type="region of interest" description="Disordered" evidence="1">
    <location>
        <begin position="266"/>
        <end position="341"/>
    </location>
</feature>
<accession>A0AAV4EVP0</accession>
<dbReference type="EMBL" id="BMAT01003935">
    <property type="protein sequence ID" value="GFR65198.1"/>
    <property type="molecule type" value="Genomic_DNA"/>
</dbReference>
<evidence type="ECO:0000313" key="3">
    <source>
        <dbReference type="Proteomes" id="UP000762676"/>
    </source>
</evidence>
<gene>
    <name evidence="2" type="ORF">ElyMa_001942300</name>
</gene>
<dbReference type="Proteomes" id="UP000762676">
    <property type="component" value="Unassembled WGS sequence"/>
</dbReference>
<name>A0AAV4EVP0_9GAST</name>
<feature type="region of interest" description="Disordered" evidence="1">
    <location>
        <begin position="1"/>
        <end position="159"/>
    </location>
</feature>
<proteinExistence type="predicted"/>
<feature type="compositionally biased region" description="Polar residues" evidence="1">
    <location>
        <begin position="62"/>
        <end position="88"/>
    </location>
</feature>
<evidence type="ECO:0000313" key="2">
    <source>
        <dbReference type="EMBL" id="GFR65198.1"/>
    </source>
</evidence>
<feature type="compositionally biased region" description="Polar residues" evidence="1">
    <location>
        <begin position="12"/>
        <end position="37"/>
    </location>
</feature>
<protein>
    <submittedName>
        <fullName evidence="2">Uncharacterized protein</fullName>
    </submittedName>
</protein>
<feature type="compositionally biased region" description="Low complexity" evidence="1">
    <location>
        <begin position="89"/>
        <end position="120"/>
    </location>
</feature>
<comment type="caution">
    <text evidence="2">The sequence shown here is derived from an EMBL/GenBank/DDBJ whole genome shotgun (WGS) entry which is preliminary data.</text>
</comment>
<feature type="compositionally biased region" description="Low complexity" evidence="1">
    <location>
        <begin position="283"/>
        <end position="292"/>
    </location>
</feature>
<reference evidence="2 3" key="1">
    <citation type="journal article" date="2021" name="Elife">
        <title>Chloroplast acquisition without the gene transfer in kleptoplastic sea slugs, Plakobranchus ocellatus.</title>
        <authorList>
            <person name="Maeda T."/>
            <person name="Takahashi S."/>
            <person name="Yoshida T."/>
            <person name="Shimamura S."/>
            <person name="Takaki Y."/>
            <person name="Nagai Y."/>
            <person name="Toyoda A."/>
            <person name="Suzuki Y."/>
            <person name="Arimoto A."/>
            <person name="Ishii H."/>
            <person name="Satoh N."/>
            <person name="Nishiyama T."/>
            <person name="Hasebe M."/>
            <person name="Maruyama T."/>
            <person name="Minagawa J."/>
            <person name="Obokata J."/>
            <person name="Shigenobu S."/>
        </authorList>
    </citation>
    <scope>NUCLEOTIDE SEQUENCE [LARGE SCALE GENOMIC DNA]</scope>
</reference>